<gene>
    <name evidence="8" type="ORF">PSYICH_LOCUS10869</name>
</gene>
<keyword evidence="1" id="KW-0147">Chitin-binding</keyword>
<feature type="domain" description="Chitin-binding type-2" evidence="7">
    <location>
        <begin position="117"/>
        <end position="175"/>
    </location>
</feature>
<dbReference type="SUPFAM" id="SSF57625">
    <property type="entry name" value="Invertebrate chitin-binding proteins"/>
    <property type="match status" value="3"/>
</dbReference>
<name>A0A9P0D2V7_9CUCU</name>
<feature type="signal peptide" evidence="6">
    <location>
        <begin position="1"/>
        <end position="26"/>
    </location>
</feature>
<dbReference type="OrthoDB" id="9991479at2759"/>
<reference evidence="8" key="1">
    <citation type="submission" date="2022-01" db="EMBL/GenBank/DDBJ databases">
        <authorList>
            <person name="King R."/>
        </authorList>
    </citation>
    <scope>NUCLEOTIDE SEQUENCE</scope>
</reference>
<dbReference type="PROSITE" id="PS50940">
    <property type="entry name" value="CHIT_BIND_II"/>
    <property type="match status" value="3"/>
</dbReference>
<keyword evidence="5" id="KW-0325">Glycoprotein</keyword>
<keyword evidence="4" id="KW-1015">Disulfide bond</keyword>
<dbReference type="InterPro" id="IPR051940">
    <property type="entry name" value="Chitin_bind-dev_reg"/>
</dbReference>
<evidence type="ECO:0000256" key="2">
    <source>
        <dbReference type="ARBA" id="ARBA00022729"/>
    </source>
</evidence>
<feature type="domain" description="Chitin-binding type-2" evidence="7">
    <location>
        <begin position="49"/>
        <end position="107"/>
    </location>
</feature>
<evidence type="ECO:0000256" key="5">
    <source>
        <dbReference type="ARBA" id="ARBA00023180"/>
    </source>
</evidence>
<evidence type="ECO:0000256" key="3">
    <source>
        <dbReference type="ARBA" id="ARBA00022737"/>
    </source>
</evidence>
<evidence type="ECO:0000256" key="4">
    <source>
        <dbReference type="ARBA" id="ARBA00023157"/>
    </source>
</evidence>
<keyword evidence="9" id="KW-1185">Reference proteome</keyword>
<dbReference type="GO" id="GO:0005576">
    <property type="term" value="C:extracellular region"/>
    <property type="evidence" value="ECO:0007669"/>
    <property type="project" value="InterPro"/>
</dbReference>
<accession>A0A9P0D2V7</accession>
<dbReference type="Proteomes" id="UP001153636">
    <property type="component" value="Chromosome 5"/>
</dbReference>
<evidence type="ECO:0000313" key="8">
    <source>
        <dbReference type="EMBL" id="CAH1111023.1"/>
    </source>
</evidence>
<proteinExistence type="predicted"/>
<dbReference type="AlphaFoldDB" id="A0A9P0D2V7"/>
<feature type="domain" description="Chitin-binding type-2" evidence="7">
    <location>
        <begin position="180"/>
        <end position="248"/>
    </location>
</feature>
<protein>
    <recommendedName>
        <fullName evidence="7">Chitin-binding type-2 domain-containing protein</fullName>
    </recommendedName>
</protein>
<feature type="chain" id="PRO_5040232762" description="Chitin-binding type-2 domain-containing protein" evidence="6">
    <location>
        <begin position="27"/>
        <end position="268"/>
    </location>
</feature>
<evidence type="ECO:0000256" key="1">
    <source>
        <dbReference type="ARBA" id="ARBA00022669"/>
    </source>
</evidence>
<organism evidence="8 9">
    <name type="scientific">Psylliodes chrysocephalus</name>
    <dbReference type="NCBI Taxonomy" id="3402493"/>
    <lineage>
        <taxon>Eukaryota</taxon>
        <taxon>Metazoa</taxon>
        <taxon>Ecdysozoa</taxon>
        <taxon>Arthropoda</taxon>
        <taxon>Hexapoda</taxon>
        <taxon>Insecta</taxon>
        <taxon>Pterygota</taxon>
        <taxon>Neoptera</taxon>
        <taxon>Endopterygota</taxon>
        <taxon>Coleoptera</taxon>
        <taxon>Polyphaga</taxon>
        <taxon>Cucujiformia</taxon>
        <taxon>Chrysomeloidea</taxon>
        <taxon>Chrysomelidae</taxon>
        <taxon>Galerucinae</taxon>
        <taxon>Alticini</taxon>
        <taxon>Psylliodes</taxon>
    </lineage>
</organism>
<evidence type="ECO:0000256" key="6">
    <source>
        <dbReference type="SAM" id="SignalP"/>
    </source>
</evidence>
<dbReference type="PANTHER" id="PTHR23301:SF98">
    <property type="entry name" value="CHITIN-BINDING TYPE-2 DOMAIN-CONTAINING PROTEIN-RELATED"/>
    <property type="match status" value="1"/>
</dbReference>
<keyword evidence="2 6" id="KW-0732">Signal</keyword>
<dbReference type="InterPro" id="IPR036508">
    <property type="entry name" value="Chitin-bd_dom_sf"/>
</dbReference>
<dbReference type="EMBL" id="OV651817">
    <property type="protein sequence ID" value="CAH1111023.1"/>
    <property type="molecule type" value="Genomic_DNA"/>
</dbReference>
<dbReference type="InterPro" id="IPR002557">
    <property type="entry name" value="Chitin-bd_dom"/>
</dbReference>
<dbReference type="PANTHER" id="PTHR23301">
    <property type="entry name" value="CHITIN BINDING PERITROPHIN-A"/>
    <property type="match status" value="1"/>
</dbReference>
<dbReference type="SMART" id="SM00494">
    <property type="entry name" value="ChtBD2"/>
    <property type="match status" value="3"/>
</dbReference>
<dbReference type="Gene3D" id="2.170.140.10">
    <property type="entry name" value="Chitin binding domain"/>
    <property type="match status" value="3"/>
</dbReference>
<dbReference type="GO" id="GO:0008061">
    <property type="term" value="F:chitin binding"/>
    <property type="evidence" value="ECO:0007669"/>
    <property type="project" value="UniProtKB-KW"/>
</dbReference>
<evidence type="ECO:0000313" key="9">
    <source>
        <dbReference type="Proteomes" id="UP001153636"/>
    </source>
</evidence>
<evidence type="ECO:0000259" key="7">
    <source>
        <dbReference type="PROSITE" id="PS50940"/>
    </source>
</evidence>
<keyword evidence="3" id="KW-0677">Repeat</keyword>
<dbReference type="Pfam" id="PF01607">
    <property type="entry name" value="CBM_14"/>
    <property type="match status" value="3"/>
</dbReference>
<sequence>MSRDSPNIMQRLVAALLVIQAYTVNSQHYRQNTYQDNYVRNSPQVPRQSGSCPEKDGRYPTNTCDGYIECKDGVPEEKTCSDGLLFNPASGVFAFPCQYPIDVDCTGREQTQPAQSTDECPHQFGYYRMGDQENCGKFKNCVDGRGYIFDCPEGLAFNEESYRCDWPDKVPSCNAEAYLGFTCPPDARTLGLGLGQEEYRYFRSPHDCQRYYICIEGRPRLYNCGEGQAFNELINSCDGVENVTGCAQPSYQLDTRFEKGNNGRRGRF</sequence>